<comment type="caution">
    <text evidence="1">The sequence shown here is derived from an EMBL/GenBank/DDBJ whole genome shotgun (WGS) entry which is preliminary data.</text>
</comment>
<name>A0ABU3V9R7_9RHOB</name>
<evidence type="ECO:0000313" key="1">
    <source>
        <dbReference type="EMBL" id="MDU9002911.1"/>
    </source>
</evidence>
<keyword evidence="2" id="KW-1185">Reference proteome</keyword>
<dbReference type="EMBL" id="JASMWN010000002">
    <property type="protein sequence ID" value="MDU9002911.1"/>
    <property type="molecule type" value="Genomic_DNA"/>
</dbReference>
<protein>
    <submittedName>
        <fullName evidence="1">Uncharacterized protein</fullName>
    </submittedName>
</protein>
<dbReference type="RefSeq" id="WP_316773380.1">
    <property type="nucleotide sequence ID" value="NZ_JASMWN010000002.1"/>
</dbReference>
<evidence type="ECO:0000313" key="2">
    <source>
        <dbReference type="Proteomes" id="UP001255416"/>
    </source>
</evidence>
<proteinExistence type="predicted"/>
<dbReference type="Proteomes" id="UP001255416">
    <property type="component" value="Unassembled WGS sequence"/>
</dbReference>
<gene>
    <name evidence="1" type="ORF">QO231_03460</name>
</gene>
<accession>A0ABU3V9R7</accession>
<organism evidence="1 2">
    <name type="scientific">Sedimentitalea todarodis</name>
    <dbReference type="NCBI Taxonomy" id="1631240"/>
    <lineage>
        <taxon>Bacteria</taxon>
        <taxon>Pseudomonadati</taxon>
        <taxon>Pseudomonadota</taxon>
        <taxon>Alphaproteobacteria</taxon>
        <taxon>Rhodobacterales</taxon>
        <taxon>Paracoccaceae</taxon>
        <taxon>Sedimentitalea</taxon>
    </lineage>
</organism>
<sequence length="161" mass="17697">MSQHFVPSRGAAPVGQMQELPPVERIAILFLRAWCDGGTEKAQMAADFRRVLGPEEGDLRYEDFNTLLRMLLRCGRCPLMRHGLSCQCFGGHESAFAQMITAAARQDREDALLFATTLLSGGAAWHAVQLAGNLGPVLLQIARAMPTDTADTTTQPRRHLH</sequence>
<reference evidence="2" key="1">
    <citation type="submission" date="2023-05" db="EMBL/GenBank/DDBJ databases">
        <title>Sedimentitalea sp. nov. JM2-8.</title>
        <authorList>
            <person name="Huang J."/>
        </authorList>
    </citation>
    <scope>NUCLEOTIDE SEQUENCE [LARGE SCALE GENOMIC DNA]</scope>
    <source>
        <strain evidence="2">KHS03</strain>
    </source>
</reference>